<comment type="caution">
    <text evidence="1">The sequence shown here is derived from an EMBL/GenBank/DDBJ whole genome shotgun (WGS) entry which is preliminary data.</text>
</comment>
<dbReference type="EC" id="2.7.7.-" evidence="1"/>
<gene>
    <name evidence="1" type="ORF">RIF25_00365</name>
</gene>
<dbReference type="PANTHER" id="PTHR21485:SF6">
    <property type="entry name" value="N-ACYLNEURAMINATE CYTIDYLYLTRANSFERASE-RELATED"/>
    <property type="match status" value="1"/>
</dbReference>
<organism evidence="1 2">
    <name type="scientific">Pseudocalidococcus azoricus BACA0444</name>
    <dbReference type="NCBI Taxonomy" id="2918990"/>
    <lineage>
        <taxon>Bacteria</taxon>
        <taxon>Bacillati</taxon>
        <taxon>Cyanobacteriota</taxon>
        <taxon>Cyanophyceae</taxon>
        <taxon>Acaryochloridales</taxon>
        <taxon>Thermosynechococcaceae</taxon>
        <taxon>Pseudocalidococcus</taxon>
        <taxon>Pseudocalidococcus azoricus</taxon>
    </lineage>
</organism>
<dbReference type="AlphaFoldDB" id="A0AAE4FNA6"/>
<dbReference type="Proteomes" id="UP001268256">
    <property type="component" value="Unassembled WGS sequence"/>
</dbReference>
<accession>A0AAE4FNA6</accession>
<dbReference type="InterPro" id="IPR003329">
    <property type="entry name" value="Cytidylyl_trans"/>
</dbReference>
<dbReference type="EMBL" id="JAVMIP010000001">
    <property type="protein sequence ID" value="MDS3859248.1"/>
    <property type="molecule type" value="Genomic_DNA"/>
</dbReference>
<evidence type="ECO:0000313" key="1">
    <source>
        <dbReference type="EMBL" id="MDS3859248.1"/>
    </source>
</evidence>
<keyword evidence="1" id="KW-0548">Nucleotidyltransferase</keyword>
<keyword evidence="1" id="KW-0808">Transferase</keyword>
<dbReference type="RefSeq" id="WP_322876586.1">
    <property type="nucleotide sequence ID" value="NZ_JAVMIP010000001.1"/>
</dbReference>
<protein>
    <submittedName>
        <fullName evidence="1">Acylneuraminate cytidylyltransferase family protein</fullName>
        <ecNumber evidence="1">2.7.7.-</ecNumber>
    </submittedName>
</protein>
<dbReference type="CDD" id="cd02513">
    <property type="entry name" value="CMP-NeuAc_Synthase"/>
    <property type="match status" value="1"/>
</dbReference>
<dbReference type="InterPro" id="IPR050793">
    <property type="entry name" value="CMP-NeuNAc_synthase"/>
</dbReference>
<dbReference type="Pfam" id="PF02348">
    <property type="entry name" value="CTP_transf_3"/>
    <property type="match status" value="1"/>
</dbReference>
<dbReference type="GO" id="GO:0008781">
    <property type="term" value="F:N-acylneuraminate cytidylyltransferase activity"/>
    <property type="evidence" value="ECO:0007669"/>
    <property type="project" value="TreeGrafter"/>
</dbReference>
<dbReference type="PANTHER" id="PTHR21485">
    <property type="entry name" value="HAD SUPERFAMILY MEMBERS CMAS AND KDSC"/>
    <property type="match status" value="1"/>
</dbReference>
<reference evidence="2" key="1">
    <citation type="submission" date="2023-07" db="EMBL/GenBank/DDBJ databases">
        <authorList>
            <person name="Luz R."/>
            <person name="Cordeiro R."/>
            <person name="Fonseca A."/>
            <person name="Goncalves V."/>
        </authorList>
    </citation>
    <scope>NUCLEOTIDE SEQUENCE [LARGE SCALE GENOMIC DNA]</scope>
    <source>
        <strain evidence="2">BACA0444</strain>
    </source>
</reference>
<sequence length="228" mass="26329">MTVTCFLPCRQGSERIKNKNIKPFAGFNHGLIEIKINQLANVDLIDTIVLSTNDNTIIEFAKTLSLEKLVIDKRDDSLCASQTRTDDLIHYVSKIIDQGHILWTHVTSPFLTSKSYVEIIKLYFKSLDEGYDSLMTTTELRSFIWNQNGPVNYDRVIEKWPRTQTITPLHEVNSGAFLCDAYIYKNYNDRIGENPFLYTLDKIQGFDIDWDEDFIIAESLLDKKVAYV</sequence>
<dbReference type="InterPro" id="IPR029044">
    <property type="entry name" value="Nucleotide-diphossugar_trans"/>
</dbReference>
<name>A0AAE4FNA6_9CYAN</name>
<dbReference type="SUPFAM" id="SSF53448">
    <property type="entry name" value="Nucleotide-diphospho-sugar transferases"/>
    <property type="match status" value="1"/>
</dbReference>
<keyword evidence="2" id="KW-1185">Reference proteome</keyword>
<proteinExistence type="predicted"/>
<evidence type="ECO:0000313" key="2">
    <source>
        <dbReference type="Proteomes" id="UP001268256"/>
    </source>
</evidence>
<dbReference type="Gene3D" id="3.90.550.10">
    <property type="entry name" value="Spore Coat Polysaccharide Biosynthesis Protein SpsA, Chain A"/>
    <property type="match status" value="1"/>
</dbReference>